<dbReference type="EMBL" id="VFMN01000001">
    <property type="protein sequence ID" value="TQJ08360.1"/>
    <property type="molecule type" value="Genomic_DNA"/>
</dbReference>
<dbReference type="GO" id="GO:0016747">
    <property type="term" value="F:acyltransferase activity, transferring groups other than amino-acyl groups"/>
    <property type="evidence" value="ECO:0007669"/>
    <property type="project" value="InterPro"/>
</dbReference>
<dbReference type="InterPro" id="IPR000182">
    <property type="entry name" value="GNAT_dom"/>
</dbReference>
<evidence type="ECO:0000313" key="3">
    <source>
        <dbReference type="Proteomes" id="UP000317893"/>
    </source>
</evidence>
<dbReference type="RefSeq" id="WP_141847886.1">
    <property type="nucleotide sequence ID" value="NZ_BAAAPR010000004.1"/>
</dbReference>
<name>A0A542DZ39_9MICO</name>
<evidence type="ECO:0000313" key="2">
    <source>
        <dbReference type="EMBL" id="TQJ08360.1"/>
    </source>
</evidence>
<dbReference type="Proteomes" id="UP000317893">
    <property type="component" value="Unassembled WGS sequence"/>
</dbReference>
<dbReference type="InterPro" id="IPR016181">
    <property type="entry name" value="Acyl_CoA_acyltransferase"/>
</dbReference>
<dbReference type="OrthoDB" id="5242876at2"/>
<dbReference type="Pfam" id="PF00583">
    <property type="entry name" value="Acetyltransf_1"/>
    <property type="match status" value="1"/>
</dbReference>
<gene>
    <name evidence="2" type="ORF">FB458_1448</name>
</gene>
<dbReference type="AlphaFoldDB" id="A0A542DZ39"/>
<keyword evidence="3" id="KW-1185">Reference proteome</keyword>
<sequence length="223" mass="23667">MGREILPLTLDRLSDLPGACGRCLFWELGPAQAAQVRPGDDAIDAKEGWLTTVLLEWGSPGRVAYVDGVPAGWIGFAPAHLVPRSGAFATSPVSQDAVVLTTAHILPEHRGTGLGRVLVQAAAKDGLRRGVRALEAYGSTRLTLPAAGAAGPVCVLPSDFLRAVGFRTTREHPTSPRLRLDLRTVLRWRSEVEQAVERLFAPVRGLGAPAPVGAAHRDDPTAL</sequence>
<comment type="caution">
    <text evidence="2">The sequence shown here is derived from an EMBL/GenBank/DDBJ whole genome shotgun (WGS) entry which is preliminary data.</text>
</comment>
<accession>A0A542DZ39</accession>
<dbReference type="SUPFAM" id="SSF55729">
    <property type="entry name" value="Acyl-CoA N-acyltransferases (Nat)"/>
    <property type="match status" value="1"/>
</dbReference>
<keyword evidence="2" id="KW-0808">Transferase</keyword>
<dbReference type="CDD" id="cd04301">
    <property type="entry name" value="NAT_SF"/>
    <property type="match status" value="1"/>
</dbReference>
<dbReference type="PROSITE" id="PS51186">
    <property type="entry name" value="GNAT"/>
    <property type="match status" value="1"/>
</dbReference>
<organism evidence="2 3">
    <name type="scientific">Lapillicoccus jejuensis</name>
    <dbReference type="NCBI Taxonomy" id="402171"/>
    <lineage>
        <taxon>Bacteria</taxon>
        <taxon>Bacillati</taxon>
        <taxon>Actinomycetota</taxon>
        <taxon>Actinomycetes</taxon>
        <taxon>Micrococcales</taxon>
        <taxon>Intrasporangiaceae</taxon>
        <taxon>Lapillicoccus</taxon>
    </lineage>
</organism>
<dbReference type="Gene3D" id="3.40.630.30">
    <property type="match status" value="1"/>
</dbReference>
<protein>
    <submittedName>
        <fullName evidence="2">Acetyltransferase (GNAT) family protein</fullName>
    </submittedName>
</protein>
<reference evidence="2 3" key="1">
    <citation type="submission" date="2019-06" db="EMBL/GenBank/DDBJ databases">
        <title>Sequencing the genomes of 1000 actinobacteria strains.</title>
        <authorList>
            <person name="Klenk H.-P."/>
        </authorList>
    </citation>
    <scope>NUCLEOTIDE SEQUENCE [LARGE SCALE GENOMIC DNA]</scope>
    <source>
        <strain evidence="2 3">DSM 18607</strain>
    </source>
</reference>
<proteinExistence type="predicted"/>
<feature type="domain" description="N-acetyltransferase" evidence="1">
    <location>
        <begin position="23"/>
        <end position="183"/>
    </location>
</feature>
<evidence type="ECO:0000259" key="1">
    <source>
        <dbReference type="PROSITE" id="PS51186"/>
    </source>
</evidence>